<feature type="region of interest" description="Disordered" evidence="2">
    <location>
        <begin position="214"/>
        <end position="244"/>
    </location>
</feature>
<dbReference type="SMART" id="SM00355">
    <property type="entry name" value="ZnF_C2H2"/>
    <property type="match status" value="2"/>
</dbReference>
<evidence type="ECO:0000259" key="3">
    <source>
        <dbReference type="PROSITE" id="PS50076"/>
    </source>
</evidence>
<dbReference type="InterPro" id="IPR013087">
    <property type="entry name" value="Znf_C2H2_type"/>
</dbReference>
<dbReference type="GO" id="GO:0008270">
    <property type="term" value="F:zinc ion binding"/>
    <property type="evidence" value="ECO:0007669"/>
    <property type="project" value="UniProtKB-KW"/>
</dbReference>
<organism evidence="5 6">
    <name type="scientific">Vavraia culicis (isolate floridensis)</name>
    <name type="common">Microsporidian parasite</name>
    <dbReference type="NCBI Taxonomy" id="948595"/>
    <lineage>
        <taxon>Eukaryota</taxon>
        <taxon>Fungi</taxon>
        <taxon>Fungi incertae sedis</taxon>
        <taxon>Microsporidia</taxon>
        <taxon>Pleistophoridae</taxon>
        <taxon>Vavraia</taxon>
    </lineage>
</organism>
<dbReference type="OrthoDB" id="10359782at2759"/>
<dbReference type="EMBL" id="GL877426">
    <property type="protein sequence ID" value="ELA47025.1"/>
    <property type="molecule type" value="Genomic_DNA"/>
</dbReference>
<evidence type="ECO:0000256" key="1">
    <source>
        <dbReference type="PROSITE-ProRule" id="PRU00042"/>
    </source>
</evidence>
<feature type="domain" description="C2H2-type" evidence="4">
    <location>
        <begin position="261"/>
        <end position="283"/>
    </location>
</feature>
<dbReference type="InterPro" id="IPR001623">
    <property type="entry name" value="DnaJ_domain"/>
</dbReference>
<dbReference type="InterPro" id="IPR041661">
    <property type="entry name" value="ZN622/Rei1/Reh1_Znf-C2H2"/>
</dbReference>
<dbReference type="Pfam" id="PF12756">
    <property type="entry name" value="zf-C2H2_2"/>
    <property type="match status" value="1"/>
</dbReference>
<dbReference type="VEuPathDB" id="MicrosporidiaDB:VCUG_01470"/>
<keyword evidence="1" id="KW-0862">Zinc</keyword>
<feature type="domain" description="C2H2-type" evidence="4">
    <location>
        <begin position="174"/>
        <end position="198"/>
    </location>
</feature>
<dbReference type="Pfam" id="PF13894">
    <property type="entry name" value="zf-C2H2_4"/>
    <property type="match status" value="1"/>
</dbReference>
<sequence>MIKTFLINFWSRFSYLLYVIYQFLVKLLFCKEETPCSILRVTESDKYSAIKRAYRKQLFRYKSTIDKNNSDMTRKILEAYEVLKRKESIYVDDSYFDEDFYKRTGECLSNLEANRIIVDENNIREIYGRFCRKYKQLVQYLKRKEMAILMPKTHYVKTEYKVAKKPKTKKEKAYKCTICKKEYQQKTKYVEHMNGNKHRNMCKEMGLEVDVATEARSQINNERKKRRKPKKDHDEEVSKVEKREVNSMAGTSTFVEPHHFLFCSFCEKRFPSRKELTQHLQKH</sequence>
<proteinExistence type="predicted"/>
<keyword evidence="1" id="KW-0863">Zinc-finger</keyword>
<dbReference type="HOGENOM" id="CLU_984142_0_0_1"/>
<dbReference type="OMA" id="MNGNKHR"/>
<evidence type="ECO:0000259" key="4">
    <source>
        <dbReference type="PROSITE" id="PS50157"/>
    </source>
</evidence>
<evidence type="ECO:0000313" key="6">
    <source>
        <dbReference type="Proteomes" id="UP000011081"/>
    </source>
</evidence>
<dbReference type="SUPFAM" id="SSF57667">
    <property type="entry name" value="beta-beta-alpha zinc fingers"/>
    <property type="match status" value="1"/>
</dbReference>
<dbReference type="SMART" id="SM00271">
    <property type="entry name" value="DnaJ"/>
    <property type="match status" value="1"/>
</dbReference>
<keyword evidence="1" id="KW-0479">Metal-binding</keyword>
<dbReference type="Gene3D" id="1.10.287.110">
    <property type="entry name" value="DnaJ domain"/>
    <property type="match status" value="1"/>
</dbReference>
<dbReference type="InterPro" id="IPR036869">
    <property type="entry name" value="J_dom_sf"/>
</dbReference>
<feature type="compositionally biased region" description="Basic and acidic residues" evidence="2">
    <location>
        <begin position="231"/>
        <end position="244"/>
    </location>
</feature>
<dbReference type="InterPro" id="IPR036236">
    <property type="entry name" value="Znf_C2H2_sf"/>
</dbReference>
<dbReference type="PROSITE" id="PS50076">
    <property type="entry name" value="DNAJ_2"/>
    <property type="match status" value="1"/>
</dbReference>
<dbReference type="SUPFAM" id="SSF46565">
    <property type="entry name" value="Chaperone J-domain"/>
    <property type="match status" value="1"/>
</dbReference>
<evidence type="ECO:0008006" key="7">
    <source>
        <dbReference type="Google" id="ProtNLM"/>
    </source>
</evidence>
<dbReference type="PROSITE" id="PS50157">
    <property type="entry name" value="ZINC_FINGER_C2H2_2"/>
    <property type="match status" value="2"/>
</dbReference>
<gene>
    <name evidence="5" type="ORF">VCUG_01470</name>
</gene>
<accession>L2GVA6</accession>
<dbReference type="InParanoid" id="L2GVA6"/>
<protein>
    <recommendedName>
        <fullName evidence="7">C2H2-type domain-containing protein</fullName>
    </recommendedName>
</protein>
<dbReference type="GeneID" id="19879348"/>
<keyword evidence="6" id="KW-1185">Reference proteome</keyword>
<name>L2GVA6_VAVCU</name>
<evidence type="ECO:0000256" key="2">
    <source>
        <dbReference type="SAM" id="MobiDB-lite"/>
    </source>
</evidence>
<dbReference type="AlphaFoldDB" id="L2GVA6"/>
<reference evidence="6" key="1">
    <citation type="submission" date="2011-03" db="EMBL/GenBank/DDBJ databases">
        <title>The genome sequence of Vavraia culicis strain floridensis.</title>
        <authorList>
            <consortium name="The Broad Institute Genome Sequencing Platform"/>
            <person name="Cuomo C."/>
            <person name="Becnel J."/>
            <person name="Sanscrainte N."/>
            <person name="Young S.K."/>
            <person name="Zeng Q."/>
            <person name="Gargeya S."/>
            <person name="Fitzgerald M."/>
            <person name="Haas B."/>
            <person name="Abouelleil A."/>
            <person name="Alvarado L."/>
            <person name="Arachchi H.M."/>
            <person name="Berlin A."/>
            <person name="Chapman S.B."/>
            <person name="Gearin G."/>
            <person name="Goldberg J."/>
            <person name="Griggs A."/>
            <person name="Gujja S."/>
            <person name="Hansen M."/>
            <person name="Heiman D."/>
            <person name="Howarth C."/>
            <person name="Larimer J."/>
            <person name="Lui A."/>
            <person name="MacDonald P.J.P."/>
            <person name="McCowen C."/>
            <person name="Montmayeur A."/>
            <person name="Murphy C."/>
            <person name="Neiman D."/>
            <person name="Pearson M."/>
            <person name="Priest M."/>
            <person name="Roberts A."/>
            <person name="Saif S."/>
            <person name="Shea T."/>
            <person name="Sisk P."/>
            <person name="Stolte C."/>
            <person name="Sykes S."/>
            <person name="Wortman J."/>
            <person name="Nusbaum C."/>
            <person name="Birren B."/>
        </authorList>
    </citation>
    <scope>NUCLEOTIDE SEQUENCE [LARGE SCALE GENOMIC DNA]</scope>
    <source>
        <strain evidence="6">floridensis</strain>
    </source>
</reference>
<dbReference type="PROSITE" id="PS00028">
    <property type="entry name" value="ZINC_FINGER_C2H2_1"/>
    <property type="match status" value="2"/>
</dbReference>
<dbReference type="RefSeq" id="XP_008074490.1">
    <property type="nucleotide sequence ID" value="XM_008076299.1"/>
</dbReference>
<evidence type="ECO:0000313" key="5">
    <source>
        <dbReference type="EMBL" id="ELA47025.1"/>
    </source>
</evidence>
<dbReference type="Proteomes" id="UP000011081">
    <property type="component" value="Unassembled WGS sequence"/>
</dbReference>
<feature type="domain" description="J" evidence="3">
    <location>
        <begin position="34"/>
        <end position="105"/>
    </location>
</feature>